<proteinExistence type="predicted"/>
<sequence length="184" mass="21489">MKPRTEYKDDKDFRDSVGDGETMRPLDSPVSEKAQTERSEKDTSEKYSENPEKRTPIALEITSSPVEYYRILKGIKHIYVRPLKSSLNSNRAIASYQNVQIIFTDLMMICDISNLQELLLLPGRRIQEYVTLLSWFECHTPKSHQDRADLANSIQYLKVLNKHIQEVIVISEIFFSIPLYFERN</sequence>
<reference evidence="3" key="1">
    <citation type="submission" date="2021-03" db="EMBL/GenBank/DDBJ databases">
        <authorList>
            <person name="Bekaert M."/>
        </authorList>
    </citation>
    <scope>NUCLEOTIDE SEQUENCE</scope>
</reference>
<dbReference type="GO" id="GO:0005085">
    <property type="term" value="F:guanyl-nucleotide exchange factor activity"/>
    <property type="evidence" value="ECO:0007669"/>
    <property type="project" value="InterPro"/>
</dbReference>
<dbReference type="PANTHER" id="PTHR46857:SF2">
    <property type="entry name" value="F-BOX ONLY PROTEIN 16"/>
    <property type="match status" value="1"/>
</dbReference>
<evidence type="ECO:0000313" key="3">
    <source>
        <dbReference type="EMBL" id="CAG2245439.1"/>
    </source>
</evidence>
<dbReference type="Gene3D" id="1.20.900.10">
    <property type="entry name" value="Dbl homology (DH) domain"/>
    <property type="match status" value="2"/>
</dbReference>
<comment type="caution">
    <text evidence="3">The sequence shown here is derived from an EMBL/GenBank/DDBJ whole genome shotgun (WGS) entry which is preliminary data.</text>
</comment>
<evidence type="ECO:0000259" key="2">
    <source>
        <dbReference type="PROSITE" id="PS50010"/>
    </source>
</evidence>
<dbReference type="AlphaFoldDB" id="A0A8S3UW20"/>
<name>A0A8S3UW20_MYTED</name>
<dbReference type="InterPro" id="IPR035899">
    <property type="entry name" value="DBL_dom_sf"/>
</dbReference>
<dbReference type="InterPro" id="IPR000219">
    <property type="entry name" value="DH_dom"/>
</dbReference>
<feature type="compositionally biased region" description="Basic and acidic residues" evidence="1">
    <location>
        <begin position="34"/>
        <end position="53"/>
    </location>
</feature>
<dbReference type="Proteomes" id="UP000683360">
    <property type="component" value="Unassembled WGS sequence"/>
</dbReference>
<dbReference type="PANTHER" id="PTHR46857">
    <property type="entry name" value="EPITHELIAL CELL-TRANSFORMING SEQUENCE 2 ONCOGENE-LIKE"/>
    <property type="match status" value="1"/>
</dbReference>
<organism evidence="3 4">
    <name type="scientific">Mytilus edulis</name>
    <name type="common">Blue mussel</name>
    <dbReference type="NCBI Taxonomy" id="6550"/>
    <lineage>
        <taxon>Eukaryota</taxon>
        <taxon>Metazoa</taxon>
        <taxon>Spiralia</taxon>
        <taxon>Lophotrochozoa</taxon>
        <taxon>Mollusca</taxon>
        <taxon>Bivalvia</taxon>
        <taxon>Autobranchia</taxon>
        <taxon>Pteriomorphia</taxon>
        <taxon>Mytilida</taxon>
        <taxon>Mytiloidea</taxon>
        <taxon>Mytilidae</taxon>
        <taxon>Mytilinae</taxon>
        <taxon>Mytilus</taxon>
    </lineage>
</organism>
<dbReference type="PROSITE" id="PS50010">
    <property type="entry name" value="DH_2"/>
    <property type="match status" value="1"/>
</dbReference>
<dbReference type="EMBL" id="CAJPWZ010002772">
    <property type="protein sequence ID" value="CAG2245439.1"/>
    <property type="molecule type" value="Genomic_DNA"/>
</dbReference>
<dbReference type="SUPFAM" id="SSF48065">
    <property type="entry name" value="DBL homology domain (DH-domain)"/>
    <property type="match status" value="1"/>
</dbReference>
<feature type="region of interest" description="Disordered" evidence="1">
    <location>
        <begin position="1"/>
        <end position="53"/>
    </location>
</feature>
<feature type="compositionally biased region" description="Basic and acidic residues" evidence="1">
    <location>
        <begin position="1"/>
        <end position="24"/>
    </location>
</feature>
<dbReference type="OrthoDB" id="660555at2759"/>
<protein>
    <recommendedName>
        <fullName evidence="2">DH domain-containing protein</fullName>
    </recommendedName>
</protein>
<keyword evidence="4" id="KW-1185">Reference proteome</keyword>
<evidence type="ECO:0000313" key="4">
    <source>
        <dbReference type="Proteomes" id="UP000683360"/>
    </source>
</evidence>
<evidence type="ECO:0000256" key="1">
    <source>
        <dbReference type="SAM" id="MobiDB-lite"/>
    </source>
</evidence>
<dbReference type="InterPro" id="IPR052805">
    <property type="entry name" value="GEF_Ubiquitin-Prot_Reg"/>
</dbReference>
<feature type="domain" description="DH" evidence="2">
    <location>
        <begin position="115"/>
        <end position="167"/>
    </location>
</feature>
<gene>
    <name evidence="3" type="ORF">MEDL_57485</name>
</gene>
<accession>A0A8S3UW20</accession>
<dbReference type="Pfam" id="PF00621">
    <property type="entry name" value="RhoGEF"/>
    <property type="match status" value="1"/>
</dbReference>